<evidence type="ECO:0000313" key="3">
    <source>
        <dbReference type="WBParaSite" id="PSAMB.scaffold319size56836.g4723.t1"/>
    </source>
</evidence>
<sequence>MTGGQRKAPLTIDSAHTLTATREEAALYVRCAGHKEQSEYPAKQETILGSADKSRPVNKSSSGPRATSALGGSSRIIAKRHRRQESAKKELTDWRSGMLGQPGRPTARHERRLI</sequence>
<proteinExistence type="predicted"/>
<feature type="region of interest" description="Disordered" evidence="1">
    <location>
        <begin position="35"/>
        <end position="114"/>
    </location>
</feature>
<evidence type="ECO:0000256" key="1">
    <source>
        <dbReference type="SAM" id="MobiDB-lite"/>
    </source>
</evidence>
<dbReference type="AlphaFoldDB" id="A0A914W6X0"/>
<protein>
    <submittedName>
        <fullName evidence="3">Uncharacterized protein</fullName>
    </submittedName>
</protein>
<accession>A0A914W6X0</accession>
<keyword evidence="2" id="KW-1185">Reference proteome</keyword>
<dbReference type="Proteomes" id="UP000887566">
    <property type="component" value="Unplaced"/>
</dbReference>
<name>A0A914W6X0_9BILA</name>
<dbReference type="WBParaSite" id="PSAMB.scaffold319size56836.g4723.t1">
    <property type="protein sequence ID" value="PSAMB.scaffold319size56836.g4723.t1"/>
    <property type="gene ID" value="PSAMB.scaffold319size56836.g4723"/>
</dbReference>
<reference evidence="3" key="1">
    <citation type="submission" date="2022-11" db="UniProtKB">
        <authorList>
            <consortium name="WormBaseParasite"/>
        </authorList>
    </citation>
    <scope>IDENTIFICATION</scope>
</reference>
<evidence type="ECO:0000313" key="2">
    <source>
        <dbReference type="Proteomes" id="UP000887566"/>
    </source>
</evidence>
<organism evidence="2 3">
    <name type="scientific">Plectus sambesii</name>
    <dbReference type="NCBI Taxonomy" id="2011161"/>
    <lineage>
        <taxon>Eukaryota</taxon>
        <taxon>Metazoa</taxon>
        <taxon>Ecdysozoa</taxon>
        <taxon>Nematoda</taxon>
        <taxon>Chromadorea</taxon>
        <taxon>Plectida</taxon>
        <taxon>Plectina</taxon>
        <taxon>Plectoidea</taxon>
        <taxon>Plectidae</taxon>
        <taxon>Plectus</taxon>
    </lineage>
</organism>
<feature type="compositionally biased region" description="Basic and acidic residues" evidence="1">
    <location>
        <begin position="84"/>
        <end position="93"/>
    </location>
</feature>